<dbReference type="InterPro" id="IPR011990">
    <property type="entry name" value="TPR-like_helical_dom_sf"/>
</dbReference>
<keyword evidence="2" id="KW-1185">Reference proteome</keyword>
<evidence type="ECO:0000313" key="2">
    <source>
        <dbReference type="Proteomes" id="UP000789831"/>
    </source>
</evidence>
<dbReference type="SUPFAM" id="SSF81901">
    <property type="entry name" value="HCP-like"/>
    <property type="match status" value="1"/>
</dbReference>
<reference evidence="1" key="1">
    <citation type="submission" date="2021-06" db="EMBL/GenBank/DDBJ databases">
        <authorList>
            <person name="Kallberg Y."/>
            <person name="Tangrot J."/>
            <person name="Rosling A."/>
        </authorList>
    </citation>
    <scope>NUCLEOTIDE SEQUENCE</scope>
    <source>
        <strain evidence="1">MT106</strain>
    </source>
</reference>
<dbReference type="Proteomes" id="UP000789831">
    <property type="component" value="Unassembled WGS sequence"/>
</dbReference>
<gene>
    <name evidence="1" type="ORF">AGERDE_LOCUS8480</name>
</gene>
<comment type="caution">
    <text evidence="1">The sequence shown here is derived from an EMBL/GenBank/DDBJ whole genome shotgun (WGS) entry which is preliminary data.</text>
</comment>
<organism evidence="1 2">
    <name type="scientific">Ambispora gerdemannii</name>
    <dbReference type="NCBI Taxonomy" id="144530"/>
    <lineage>
        <taxon>Eukaryota</taxon>
        <taxon>Fungi</taxon>
        <taxon>Fungi incertae sedis</taxon>
        <taxon>Mucoromycota</taxon>
        <taxon>Glomeromycotina</taxon>
        <taxon>Glomeromycetes</taxon>
        <taxon>Archaeosporales</taxon>
        <taxon>Ambisporaceae</taxon>
        <taxon>Ambispora</taxon>
    </lineage>
</organism>
<accession>A0A9N9G6K2</accession>
<name>A0A9N9G6K2_9GLOM</name>
<dbReference type="Gene3D" id="1.25.40.10">
    <property type="entry name" value="Tetratricopeptide repeat domain"/>
    <property type="match status" value="1"/>
</dbReference>
<sequence length="115" mass="13333">MKEELNDIENSDLEELREVIYTVKDPGPYSSDENVIKAVDEWINSKKTTREKVFKLLSEKADDLIYACMLGLFYHYGIGVKFNRLIAFTSYQYAAKSSNDAFAQNQVILHSFFNF</sequence>
<proteinExistence type="predicted"/>
<dbReference type="AlphaFoldDB" id="A0A9N9G6K2"/>
<evidence type="ECO:0000313" key="1">
    <source>
        <dbReference type="EMBL" id="CAG8588420.1"/>
    </source>
</evidence>
<protein>
    <submittedName>
        <fullName evidence="1">9799_t:CDS:1</fullName>
    </submittedName>
</protein>
<dbReference type="EMBL" id="CAJVPL010001809">
    <property type="protein sequence ID" value="CAG8588420.1"/>
    <property type="molecule type" value="Genomic_DNA"/>
</dbReference>